<keyword evidence="2" id="KW-1185">Reference proteome</keyword>
<protein>
    <submittedName>
        <fullName evidence="1">Uncharacterized protein</fullName>
    </submittedName>
</protein>
<organism evidence="2">
    <name type="scientific">Caenorhabditis brenneri</name>
    <name type="common">Nematode worm</name>
    <dbReference type="NCBI Taxonomy" id="135651"/>
    <lineage>
        <taxon>Eukaryota</taxon>
        <taxon>Metazoa</taxon>
        <taxon>Ecdysozoa</taxon>
        <taxon>Nematoda</taxon>
        <taxon>Chromadorea</taxon>
        <taxon>Rhabditida</taxon>
        <taxon>Rhabditina</taxon>
        <taxon>Rhabditomorpha</taxon>
        <taxon>Rhabditoidea</taxon>
        <taxon>Rhabditidae</taxon>
        <taxon>Peloderinae</taxon>
        <taxon>Caenorhabditis</taxon>
    </lineage>
</organism>
<reference evidence="2" key="1">
    <citation type="submission" date="2011-07" db="EMBL/GenBank/DDBJ databases">
        <authorList>
            <consortium name="Caenorhabditis brenneri Sequencing and Analysis Consortium"/>
            <person name="Wilson R.K."/>
        </authorList>
    </citation>
    <scope>NUCLEOTIDE SEQUENCE [LARGE SCALE GENOMIC DNA]</scope>
    <source>
        <strain evidence="2">PB2801</strain>
    </source>
</reference>
<dbReference type="OrthoDB" id="6162903at2759"/>
<evidence type="ECO:0000313" key="1">
    <source>
        <dbReference type="EMBL" id="EGT57415.1"/>
    </source>
</evidence>
<gene>
    <name evidence="1" type="ORF">CAEBREN_25496</name>
</gene>
<name>G0PI78_CAEBE</name>
<accession>G0PI78</accession>
<dbReference type="HOGENOM" id="CLU_450732_0_0_1"/>
<proteinExistence type="predicted"/>
<dbReference type="EMBL" id="GL380537">
    <property type="protein sequence ID" value="EGT57415.1"/>
    <property type="molecule type" value="Genomic_DNA"/>
</dbReference>
<dbReference type="eggNOG" id="ENOG502SCCP">
    <property type="taxonomic scope" value="Eukaryota"/>
</dbReference>
<sequence>MGNVNTIPVVSQAKSLVQLATGDVDGAAETQEKFIHECVGVSQVTSLVYLAAGEAEKAGETQVRCGKTLSNFADGVPVVGHAKGAVHHILGDHEGGNKALVAATRTTGVMAGGAAGFLVGGPVGAVAAGIATGGALDGAATLGSSLREGEYKPEGVFASVQEVIENPSGGAVFDTLAIPVFDGLAGYQGGKIAGVIENVAASKAANAPVDPQAAARAAEVRVYADRAMAIAEEMRETPGVTTGQLLKQYDVAMALDKKATLIENAGRPKAPVFDPKATTRPNVYPPGVQEKESRRKKFRTSRQILEYPCIIFLSDTQEVYTTTSTSEDQSTSTPSYPFEGTLEFYQELQRVITSFKLFDYANTYDLGVIESKVNAFLRGKGVTVVQTAKVFTKVMLNESETQNFKSEQVVSVLYGKATAEKFEKKNPLRGFQVLLRHQSESMGALHILLSHPQDMLDILPGLDISLFPPHIRQFLEDDLRNLTVGKQRRNLTEAQKLAMVEEAKQHYLKNPSERRKMLANELLLVAYLRLHMNPSNFFTHQFFPVSTTRAQFRVLFNIPTTTSQTRQLSICLSCDQGGTGKAIIYKSPGKDGVDCDCYEIITSFLL</sequence>
<dbReference type="Proteomes" id="UP000008068">
    <property type="component" value="Unassembled WGS sequence"/>
</dbReference>
<dbReference type="OMA" id="LSCDQGG"/>
<dbReference type="AlphaFoldDB" id="G0PI78"/>
<dbReference type="InParanoid" id="G0PI78"/>
<dbReference type="PANTHER" id="PTHR34494:SF1">
    <property type="entry name" value="PROTEIN CBG25024"/>
    <property type="match status" value="1"/>
</dbReference>
<evidence type="ECO:0000313" key="2">
    <source>
        <dbReference type="Proteomes" id="UP000008068"/>
    </source>
</evidence>
<dbReference type="PANTHER" id="PTHR34494">
    <property type="entry name" value="PROTEIN CBG25024"/>
    <property type="match status" value="1"/>
</dbReference>